<reference evidence="7" key="2">
    <citation type="submission" date="2021-04" db="EMBL/GenBank/DDBJ databases">
        <authorList>
            <person name="Gilroy R."/>
        </authorList>
    </citation>
    <scope>NUCLEOTIDE SEQUENCE</scope>
    <source>
        <strain evidence="7">ChiBcec15-1070</strain>
    </source>
</reference>
<proteinExistence type="inferred from homology"/>
<dbReference type="Gene3D" id="3.30.160.740">
    <property type="match status" value="1"/>
</dbReference>
<comment type="caution">
    <text evidence="7">The sequence shown here is derived from an EMBL/GenBank/DDBJ whole genome shotgun (WGS) entry which is preliminary data.</text>
</comment>
<dbReference type="InterPro" id="IPR013709">
    <property type="entry name" value="2-isopropylmalate_synth_dimer"/>
</dbReference>
<dbReference type="SUPFAM" id="SSF51569">
    <property type="entry name" value="Aldolase"/>
    <property type="match status" value="1"/>
</dbReference>
<accession>A0A9D1QCB4</accession>
<dbReference type="PROSITE" id="PS50991">
    <property type="entry name" value="PYR_CT"/>
    <property type="match status" value="1"/>
</dbReference>
<dbReference type="GO" id="GO:0009098">
    <property type="term" value="P:L-leucine biosynthetic process"/>
    <property type="evidence" value="ECO:0007669"/>
    <property type="project" value="InterPro"/>
</dbReference>
<dbReference type="CDD" id="cd07945">
    <property type="entry name" value="DRE_TIM_CMS"/>
    <property type="match status" value="1"/>
</dbReference>
<dbReference type="AlphaFoldDB" id="A0A9D1QCB4"/>
<feature type="domain" description="Pyruvate carboxyltransferase" evidence="6">
    <location>
        <begin position="1"/>
        <end position="259"/>
    </location>
</feature>
<dbReference type="InterPro" id="IPR036230">
    <property type="entry name" value="LeuA_allosteric_dom_sf"/>
</dbReference>
<evidence type="ECO:0000313" key="8">
    <source>
        <dbReference type="Proteomes" id="UP000823926"/>
    </source>
</evidence>
<dbReference type="InterPro" id="IPR000891">
    <property type="entry name" value="PYR_CT"/>
</dbReference>
<dbReference type="InterPro" id="IPR054691">
    <property type="entry name" value="LeuA/HCS_post-cat"/>
</dbReference>
<evidence type="ECO:0000256" key="4">
    <source>
        <dbReference type="ARBA" id="ARBA00023304"/>
    </source>
</evidence>
<dbReference type="GO" id="GO:0003852">
    <property type="term" value="F:2-isopropylmalate synthase activity"/>
    <property type="evidence" value="ECO:0007669"/>
    <property type="project" value="InterPro"/>
</dbReference>
<protein>
    <submittedName>
        <fullName evidence="7">2-isopropylmalate synthase</fullName>
    </submittedName>
</protein>
<dbReference type="PROSITE" id="PS00815">
    <property type="entry name" value="AIPM_HOMOCIT_SYNTH_1"/>
    <property type="match status" value="1"/>
</dbReference>
<dbReference type="SUPFAM" id="SSF110921">
    <property type="entry name" value="2-isopropylmalate synthase LeuA, allosteric (dimerisation) domain"/>
    <property type="match status" value="1"/>
</dbReference>
<dbReference type="Pfam" id="PF22617">
    <property type="entry name" value="HCS_D2"/>
    <property type="match status" value="1"/>
</dbReference>
<comment type="similarity">
    <text evidence="5">Belongs to the alpha-IPM synthase/homocitrate synthase family.</text>
</comment>
<dbReference type="Proteomes" id="UP000823926">
    <property type="component" value="Unassembled WGS sequence"/>
</dbReference>
<dbReference type="InterPro" id="IPR002034">
    <property type="entry name" value="AIPM/Hcit_synth_CS"/>
</dbReference>
<keyword evidence="2 5" id="KW-0808">Transferase</keyword>
<dbReference type="PANTHER" id="PTHR10277">
    <property type="entry name" value="HOMOCITRATE SYNTHASE-RELATED"/>
    <property type="match status" value="1"/>
</dbReference>
<sequence length="506" mass="56587">MDTTLRDGEQTSGVSFAPQEKLSLARLLLTEMRVDRIEVASARVSEGERQAVRKIMDWAEKNGYLDRVEVLGFVDGGVSLDWIQNCGGKVINLLTKGSEKHCTYQLRKTLEEHVADIRRDVQMARERGIEVNLYLEDWSNGMRHSRDYVYRMVDALSDLPIRRFMLPDTLGIYEPWECYEACRAMVERYPDLHFDFHAHNDYDLAVANTVAAVKAGIRGVHTTVNGLGERAGNAPLSSVIAVLHDHLKADMAVDEARTNQVATVVESYSGIRIPANKPVIGENVFTQCAGIHADGDNKNNLYFNDLLPERFGRTRQYALGKSSGKANIRKNLELLGIELDEESMNRVTQYIVELGDRKEIVTAEDLPYIISDLLGTAEEREAVRILNYSLSVAQGLRPVATVKIEIHGEAYQQTSAGDGQYDAFVSAVEAIYKQQLGRAFPELVDYSVSIPPGGRTDAFVQTLITWEWDGVRFKTRGLDADQTVAAIKATVKMLNKIENNINTSKV</sequence>
<dbReference type="EMBL" id="DXHL01000006">
    <property type="protein sequence ID" value="HIW10004.1"/>
    <property type="molecule type" value="Genomic_DNA"/>
</dbReference>
<dbReference type="Pfam" id="PF00682">
    <property type="entry name" value="HMGL-like"/>
    <property type="match status" value="1"/>
</dbReference>
<keyword evidence="3" id="KW-0464">Manganese</keyword>
<evidence type="ECO:0000256" key="3">
    <source>
        <dbReference type="ARBA" id="ARBA00023211"/>
    </source>
</evidence>
<dbReference type="PANTHER" id="PTHR10277:SF57">
    <property type="entry name" value="(R)-CITRAMALATE SYNTHASE CIMA"/>
    <property type="match status" value="1"/>
</dbReference>
<organism evidence="7 8">
    <name type="scientific">Candidatus Rikenella faecigallinarum</name>
    <dbReference type="NCBI Taxonomy" id="2838745"/>
    <lineage>
        <taxon>Bacteria</taxon>
        <taxon>Pseudomonadati</taxon>
        <taxon>Bacteroidota</taxon>
        <taxon>Bacteroidia</taxon>
        <taxon>Bacteroidales</taxon>
        <taxon>Rikenellaceae</taxon>
        <taxon>Rikenella</taxon>
    </lineage>
</organism>
<name>A0A9D1QCB4_9BACT</name>
<dbReference type="Gene3D" id="3.20.20.70">
    <property type="entry name" value="Aldolase class I"/>
    <property type="match status" value="1"/>
</dbReference>
<gene>
    <name evidence="7" type="ORF">H9888_00745</name>
</gene>
<dbReference type="InterPro" id="IPR050073">
    <property type="entry name" value="2-IPM_HCS-like"/>
</dbReference>
<reference evidence="7" key="1">
    <citation type="journal article" date="2021" name="PeerJ">
        <title>Extensive microbial diversity within the chicken gut microbiome revealed by metagenomics and culture.</title>
        <authorList>
            <person name="Gilroy R."/>
            <person name="Ravi A."/>
            <person name="Getino M."/>
            <person name="Pursley I."/>
            <person name="Horton D.L."/>
            <person name="Alikhan N.F."/>
            <person name="Baker D."/>
            <person name="Gharbi K."/>
            <person name="Hall N."/>
            <person name="Watson M."/>
            <person name="Adriaenssens E.M."/>
            <person name="Foster-Nyarko E."/>
            <person name="Jarju S."/>
            <person name="Secka A."/>
            <person name="Antonio M."/>
            <person name="Oren A."/>
            <person name="Chaudhuri R.R."/>
            <person name="La Ragione R."/>
            <person name="Hildebrand F."/>
            <person name="Pallen M.J."/>
        </authorList>
    </citation>
    <scope>NUCLEOTIDE SEQUENCE</scope>
    <source>
        <strain evidence="7">ChiBcec15-1070</strain>
    </source>
</reference>
<dbReference type="SMART" id="SM00917">
    <property type="entry name" value="LeuA_dimer"/>
    <property type="match status" value="1"/>
</dbReference>
<evidence type="ECO:0000256" key="1">
    <source>
        <dbReference type="ARBA" id="ARBA00022605"/>
    </source>
</evidence>
<evidence type="ECO:0000256" key="2">
    <source>
        <dbReference type="ARBA" id="ARBA00022679"/>
    </source>
</evidence>
<dbReference type="Pfam" id="PF08502">
    <property type="entry name" value="LeuA_dimer"/>
    <property type="match status" value="1"/>
</dbReference>
<evidence type="ECO:0000256" key="5">
    <source>
        <dbReference type="RuleBase" id="RU003523"/>
    </source>
</evidence>
<evidence type="ECO:0000259" key="6">
    <source>
        <dbReference type="PROSITE" id="PS50991"/>
    </source>
</evidence>
<dbReference type="Gene3D" id="3.30.160.340">
    <property type="match status" value="1"/>
</dbReference>
<keyword evidence="4" id="KW-0100">Branched-chain amino acid biosynthesis</keyword>
<evidence type="ECO:0000313" key="7">
    <source>
        <dbReference type="EMBL" id="HIW10004.1"/>
    </source>
</evidence>
<dbReference type="InterPro" id="IPR013785">
    <property type="entry name" value="Aldolase_TIM"/>
</dbReference>
<keyword evidence="1" id="KW-0028">Amino-acid biosynthesis</keyword>